<evidence type="ECO:0000256" key="4">
    <source>
        <dbReference type="ARBA" id="ARBA00022741"/>
    </source>
</evidence>
<evidence type="ECO:0000256" key="6">
    <source>
        <dbReference type="ARBA" id="ARBA00022840"/>
    </source>
</evidence>
<dbReference type="GO" id="GO:0005524">
    <property type="term" value="F:ATP binding"/>
    <property type="evidence" value="ECO:0007669"/>
    <property type="project" value="UniProtKB-KW"/>
</dbReference>
<evidence type="ECO:0000313" key="10">
    <source>
        <dbReference type="Proteomes" id="UP000322927"/>
    </source>
</evidence>
<evidence type="ECO:0000313" key="9">
    <source>
        <dbReference type="EMBL" id="QES33125.1"/>
    </source>
</evidence>
<sequence>MTRRPTVVRRAPGKLFVAGEYAVVEPGNPAILIAVDRYVTVTVSDPEDPAGSAGVVVVLSSDLTPHTAHCRWRDGRLGGARPRDEQLLHEGFAHVAAAVETVGLLLAERGLPAPALDVSVSSELHDNGTKFGFGSSGAVVVATVAAVAAHCGLHLTRDARFRLAMIATAGLEPKASGGDLAAGTWGGWIAYRAPDRAAVLDLARGAGIEEALRVPWPGHDVRALPRPAGLALEVGWTGTPASTSSLVSGLDRRTWRGSTSHRTFVETSNDFVRAAVDALEGGDGEGLLRQIRRARHELARIDEEVGLGIFTPRLTALCEAAEAVGGAAKPSGAGGGDCGIALLDAEAAQDIAHVRKRWTTAGVRPLPIRPAMEGNAE</sequence>
<keyword evidence="6" id="KW-0067">ATP-binding</keyword>
<dbReference type="AlphaFoldDB" id="A0A5P2BRK9"/>
<evidence type="ECO:0000259" key="8">
    <source>
        <dbReference type="Pfam" id="PF08544"/>
    </source>
</evidence>
<dbReference type="OrthoDB" id="1522677at2"/>
<evidence type="ECO:0000256" key="1">
    <source>
        <dbReference type="ARBA" id="ARBA00005017"/>
    </source>
</evidence>
<dbReference type="Gene3D" id="3.30.230.10">
    <property type="match status" value="1"/>
</dbReference>
<dbReference type="UniPathway" id="UPA00057">
    <property type="reaction ID" value="UER00099"/>
</dbReference>
<dbReference type="InterPro" id="IPR005917">
    <property type="entry name" value="Pmev_kinase_bact"/>
</dbReference>
<accession>A0A5P2BRK9</accession>
<gene>
    <name evidence="9" type="ORF">DEJ48_06675</name>
</gene>
<organism evidence="9 10">
    <name type="scientific">Streptomyces venezuelae</name>
    <dbReference type="NCBI Taxonomy" id="54571"/>
    <lineage>
        <taxon>Bacteria</taxon>
        <taxon>Bacillati</taxon>
        <taxon>Actinomycetota</taxon>
        <taxon>Actinomycetes</taxon>
        <taxon>Kitasatosporales</taxon>
        <taxon>Streptomycetaceae</taxon>
        <taxon>Streptomyces</taxon>
    </lineage>
</organism>
<dbReference type="PANTHER" id="PTHR31814">
    <property type="match status" value="1"/>
</dbReference>
<dbReference type="PANTHER" id="PTHR31814:SF2">
    <property type="entry name" value="PHOSPHOMEVALONATE KINASE"/>
    <property type="match status" value="1"/>
</dbReference>
<keyword evidence="5 9" id="KW-0418">Kinase</keyword>
<dbReference type="Proteomes" id="UP000322927">
    <property type="component" value="Chromosome"/>
</dbReference>
<feature type="domain" description="GHMP kinase N-terminal" evidence="7">
    <location>
        <begin position="101"/>
        <end position="187"/>
    </location>
</feature>
<dbReference type="InterPro" id="IPR035102">
    <property type="entry name" value="Phosphomevalonate_kinase"/>
</dbReference>
<dbReference type="InterPro" id="IPR020568">
    <property type="entry name" value="Ribosomal_Su5_D2-typ_SF"/>
</dbReference>
<evidence type="ECO:0000256" key="5">
    <source>
        <dbReference type="ARBA" id="ARBA00022777"/>
    </source>
</evidence>
<evidence type="ECO:0000256" key="2">
    <source>
        <dbReference type="ARBA" id="ARBA00012958"/>
    </source>
</evidence>
<reference evidence="9 10" key="1">
    <citation type="submission" date="2018-05" db="EMBL/GenBank/DDBJ databases">
        <title>Streptomyces venezuelae.</title>
        <authorList>
            <person name="Kim W."/>
            <person name="Lee N."/>
            <person name="Cho B.-K."/>
        </authorList>
    </citation>
    <scope>NUCLEOTIDE SEQUENCE [LARGE SCALE GENOMIC DNA]</scope>
    <source>
        <strain evidence="9 10">ATCC 14584</strain>
    </source>
</reference>
<dbReference type="NCBIfam" id="TIGR01220">
    <property type="entry name" value="Pmev_kin_Gr_pos"/>
    <property type="match status" value="1"/>
</dbReference>
<dbReference type="EC" id="2.7.4.2" evidence="2"/>
<dbReference type="GO" id="GO:0004631">
    <property type="term" value="F:phosphomevalonate kinase activity"/>
    <property type="evidence" value="ECO:0007669"/>
    <property type="project" value="UniProtKB-EC"/>
</dbReference>
<keyword evidence="3" id="KW-0808">Transferase</keyword>
<proteinExistence type="predicted"/>
<evidence type="ECO:0000259" key="7">
    <source>
        <dbReference type="Pfam" id="PF00288"/>
    </source>
</evidence>
<protein>
    <recommendedName>
        <fullName evidence="2">phosphomevalonate kinase</fullName>
        <ecNumber evidence="2">2.7.4.2</ecNumber>
    </recommendedName>
</protein>
<keyword evidence="4" id="KW-0547">Nucleotide-binding</keyword>
<dbReference type="Pfam" id="PF08544">
    <property type="entry name" value="GHMP_kinases_C"/>
    <property type="match status" value="1"/>
</dbReference>
<dbReference type="RefSeq" id="WP_150215284.1">
    <property type="nucleotide sequence ID" value="NZ_CP029192.1"/>
</dbReference>
<dbReference type="InterPro" id="IPR006204">
    <property type="entry name" value="GHMP_kinase_N_dom"/>
</dbReference>
<dbReference type="EMBL" id="CP029192">
    <property type="protein sequence ID" value="QES33125.1"/>
    <property type="molecule type" value="Genomic_DNA"/>
</dbReference>
<dbReference type="Pfam" id="PF00288">
    <property type="entry name" value="GHMP_kinases_N"/>
    <property type="match status" value="1"/>
</dbReference>
<dbReference type="GO" id="GO:0019287">
    <property type="term" value="P:isopentenyl diphosphate biosynthetic process, mevalonate pathway"/>
    <property type="evidence" value="ECO:0007669"/>
    <property type="project" value="UniProtKB-UniPathway"/>
</dbReference>
<evidence type="ECO:0000256" key="3">
    <source>
        <dbReference type="ARBA" id="ARBA00022679"/>
    </source>
</evidence>
<dbReference type="InterPro" id="IPR013750">
    <property type="entry name" value="GHMP_kinase_C_dom"/>
</dbReference>
<dbReference type="PRINTS" id="PR00959">
    <property type="entry name" value="MEVGALKINASE"/>
</dbReference>
<dbReference type="SUPFAM" id="SSF54211">
    <property type="entry name" value="Ribosomal protein S5 domain 2-like"/>
    <property type="match status" value="1"/>
</dbReference>
<dbReference type="Gene3D" id="3.30.70.890">
    <property type="entry name" value="GHMP kinase, C-terminal domain"/>
    <property type="match status" value="1"/>
</dbReference>
<dbReference type="SUPFAM" id="SSF55060">
    <property type="entry name" value="GHMP Kinase, C-terminal domain"/>
    <property type="match status" value="1"/>
</dbReference>
<feature type="domain" description="GHMP kinase C-terminal" evidence="8">
    <location>
        <begin position="285"/>
        <end position="353"/>
    </location>
</feature>
<comment type="pathway">
    <text evidence="1">Isoprenoid biosynthesis; isopentenyl diphosphate biosynthesis via mevalonate pathway; isopentenyl diphosphate from (R)-mevalonate: step 2/3.</text>
</comment>
<name>A0A5P2BRK9_STRVZ</name>
<dbReference type="InterPro" id="IPR036554">
    <property type="entry name" value="GHMP_kinase_C_sf"/>
</dbReference>
<dbReference type="InterPro" id="IPR014721">
    <property type="entry name" value="Ribsml_uS5_D2-typ_fold_subgr"/>
</dbReference>